<comment type="caution">
    <text evidence="2">The sequence shown here is derived from an EMBL/GenBank/DDBJ whole genome shotgun (WGS) entry which is preliminary data.</text>
</comment>
<sequence length="158" mass="18149">MAKRIVVKCQSQLIPGKPVERRKTMASLICQHEWGRDFDDKQDYFTSLGLYDADNVKCYFLLDNGVVGEGEAPEVRVYRWDGTKLASKAVYQALVQYLEHIPFGRKSATASLSDAEYLALYGQDQFDRLISQRNEQQERRRRSIAEGQKTARHNNSVT</sequence>
<name>A0A444RLV0_VERDA</name>
<dbReference type="AlphaFoldDB" id="A0A444RLV0"/>
<gene>
    <name evidence="2" type="ORF">VDGE_30690</name>
</gene>
<proteinExistence type="predicted"/>
<accession>A0A444RLV0</accession>
<dbReference type="OMA" id="MANVICN"/>
<reference evidence="2 3" key="1">
    <citation type="submission" date="2018-12" db="EMBL/GenBank/DDBJ databases">
        <title>Genome of Verticillium dahliae isolate Getta Getta.</title>
        <authorList>
            <person name="Gardiner D.M."/>
        </authorList>
    </citation>
    <scope>NUCLEOTIDE SEQUENCE [LARGE SCALE GENOMIC DNA]</scope>
    <source>
        <strain evidence="2 3">Getta Getta</strain>
    </source>
</reference>
<evidence type="ECO:0000313" key="3">
    <source>
        <dbReference type="Proteomes" id="UP000288725"/>
    </source>
</evidence>
<protein>
    <submittedName>
        <fullName evidence="2">Uncharacterized protein</fullName>
    </submittedName>
</protein>
<dbReference type="Proteomes" id="UP000288725">
    <property type="component" value="Chromosome 5"/>
</dbReference>
<evidence type="ECO:0000313" key="2">
    <source>
        <dbReference type="EMBL" id="RXG42074.1"/>
    </source>
</evidence>
<dbReference type="EMBL" id="RSDZ01000156">
    <property type="protein sequence ID" value="RXG42074.1"/>
    <property type="molecule type" value="Genomic_DNA"/>
</dbReference>
<organism evidence="2 3">
    <name type="scientific">Verticillium dahliae</name>
    <name type="common">Verticillium wilt</name>
    <dbReference type="NCBI Taxonomy" id="27337"/>
    <lineage>
        <taxon>Eukaryota</taxon>
        <taxon>Fungi</taxon>
        <taxon>Dikarya</taxon>
        <taxon>Ascomycota</taxon>
        <taxon>Pezizomycotina</taxon>
        <taxon>Sordariomycetes</taxon>
        <taxon>Hypocreomycetidae</taxon>
        <taxon>Glomerellales</taxon>
        <taxon>Plectosphaerellaceae</taxon>
        <taxon>Verticillium</taxon>
    </lineage>
</organism>
<feature type="region of interest" description="Disordered" evidence="1">
    <location>
        <begin position="136"/>
        <end position="158"/>
    </location>
</feature>
<dbReference type="OrthoDB" id="4907064at2759"/>
<evidence type="ECO:0000256" key="1">
    <source>
        <dbReference type="SAM" id="MobiDB-lite"/>
    </source>
</evidence>